<sequence>MGFEVPEVIEDKGKQDTVDSELVTKDIRTKRQTQVPKKFKDFELHLIEALTVGQYPAASTPKTFDEAMENRWEQAIKEKIEGLTENKTWELVPLPEWVNVIDSK</sequence>
<keyword evidence="2" id="KW-1185">Reference proteome</keyword>
<dbReference type="Proteomes" id="UP001159363">
    <property type="component" value="Chromosome 3"/>
</dbReference>
<gene>
    <name evidence="1" type="ORF">PR048_008496</name>
</gene>
<name>A0ABQ9HX91_9NEOP</name>
<proteinExistence type="predicted"/>
<comment type="caution">
    <text evidence="1">The sequence shown here is derived from an EMBL/GenBank/DDBJ whole genome shotgun (WGS) entry which is preliminary data.</text>
</comment>
<accession>A0ABQ9HX91</accession>
<evidence type="ECO:0000313" key="1">
    <source>
        <dbReference type="EMBL" id="KAJ8889002.1"/>
    </source>
</evidence>
<dbReference type="EMBL" id="JARBHB010000003">
    <property type="protein sequence ID" value="KAJ8889002.1"/>
    <property type="molecule type" value="Genomic_DNA"/>
</dbReference>
<evidence type="ECO:0000313" key="2">
    <source>
        <dbReference type="Proteomes" id="UP001159363"/>
    </source>
</evidence>
<reference evidence="1 2" key="1">
    <citation type="submission" date="2023-02" db="EMBL/GenBank/DDBJ databases">
        <title>LHISI_Scaffold_Assembly.</title>
        <authorList>
            <person name="Stuart O.P."/>
            <person name="Cleave R."/>
            <person name="Magrath M.J.L."/>
            <person name="Mikheyev A.S."/>
        </authorList>
    </citation>
    <scope>NUCLEOTIDE SEQUENCE [LARGE SCALE GENOMIC DNA]</scope>
    <source>
        <strain evidence="1">Daus_M_001</strain>
        <tissue evidence="1">Leg muscle</tissue>
    </source>
</reference>
<organism evidence="1 2">
    <name type="scientific">Dryococelus australis</name>
    <dbReference type="NCBI Taxonomy" id="614101"/>
    <lineage>
        <taxon>Eukaryota</taxon>
        <taxon>Metazoa</taxon>
        <taxon>Ecdysozoa</taxon>
        <taxon>Arthropoda</taxon>
        <taxon>Hexapoda</taxon>
        <taxon>Insecta</taxon>
        <taxon>Pterygota</taxon>
        <taxon>Neoptera</taxon>
        <taxon>Polyneoptera</taxon>
        <taxon>Phasmatodea</taxon>
        <taxon>Verophasmatodea</taxon>
        <taxon>Anareolatae</taxon>
        <taxon>Phasmatidae</taxon>
        <taxon>Eurycanthinae</taxon>
        <taxon>Dryococelus</taxon>
    </lineage>
</organism>
<protein>
    <submittedName>
        <fullName evidence="1">Uncharacterized protein</fullName>
    </submittedName>
</protein>